<organism evidence="1 2">
    <name type="scientific">Parasutterella muris</name>
    <dbReference type="NCBI Taxonomy" id="2565572"/>
    <lineage>
        <taxon>Bacteria</taxon>
        <taxon>Pseudomonadati</taxon>
        <taxon>Pseudomonadota</taxon>
        <taxon>Betaproteobacteria</taxon>
        <taxon>Burkholderiales</taxon>
        <taxon>Sutterellaceae</taxon>
        <taxon>Parasutterella</taxon>
    </lineage>
</organism>
<gene>
    <name evidence="1" type="ORF">E5987_10730</name>
</gene>
<dbReference type="RefSeq" id="WP_160336079.1">
    <property type="nucleotide sequence ID" value="NZ_WSRP01000040.1"/>
</dbReference>
<comment type="caution">
    <text evidence="1">The sequence shown here is derived from an EMBL/GenBank/DDBJ whole genome shotgun (WGS) entry which is preliminary data.</text>
</comment>
<keyword evidence="2" id="KW-1185">Reference proteome</keyword>
<protein>
    <submittedName>
        <fullName evidence="1">Uncharacterized protein</fullName>
    </submittedName>
</protein>
<sequence length="107" mass="12078">MSKNRTGFAFVNVFSVDIDLSCLFVIDSVGPLIQTLIYKLLTNFLLRFRRIFGVLILHYPIKELFVRAANNDLTGVQPLVCYGNTSRFKETSSNVVEISVLLLFGES</sequence>
<name>A0A6L6YL31_9BURK</name>
<dbReference type="Proteomes" id="UP000472580">
    <property type="component" value="Unassembled WGS sequence"/>
</dbReference>
<evidence type="ECO:0000313" key="2">
    <source>
        <dbReference type="Proteomes" id="UP000472580"/>
    </source>
</evidence>
<evidence type="ECO:0000313" key="1">
    <source>
        <dbReference type="EMBL" id="MVX57662.1"/>
    </source>
</evidence>
<reference evidence="1 2" key="1">
    <citation type="submission" date="2019-12" db="EMBL/GenBank/DDBJ databases">
        <title>Microbes associate with the intestines of laboratory mice.</title>
        <authorList>
            <person name="Navarre W."/>
            <person name="Wong E."/>
        </authorList>
    </citation>
    <scope>NUCLEOTIDE SEQUENCE [LARGE SCALE GENOMIC DNA]</scope>
    <source>
        <strain evidence="1 2">NM82_D38</strain>
    </source>
</reference>
<dbReference type="EMBL" id="WSRP01000040">
    <property type="protein sequence ID" value="MVX57662.1"/>
    <property type="molecule type" value="Genomic_DNA"/>
</dbReference>
<dbReference type="AlphaFoldDB" id="A0A6L6YL31"/>
<proteinExistence type="predicted"/>
<accession>A0A6L6YL31</accession>